<feature type="non-terminal residue" evidence="4">
    <location>
        <position position="1"/>
    </location>
</feature>
<dbReference type="GO" id="GO:0003677">
    <property type="term" value="F:DNA binding"/>
    <property type="evidence" value="ECO:0007669"/>
    <property type="project" value="InterPro"/>
</dbReference>
<dbReference type="InterPro" id="IPR004210">
    <property type="entry name" value="BESS_motif"/>
</dbReference>
<keyword evidence="1" id="KW-0539">Nucleus</keyword>
<sequence>FERGLRPVDLDRGFLQVRVTPVEADSGSESAQGAESPSQMEYVGIPPPPPPTSFYSPELPGGSDRLAAEEDDVDSFMRSIALTVKKFPPRVRAEAKFKILAAVTDLEFPGRGRRRRRFL</sequence>
<feature type="domain" description="BESS" evidence="3">
    <location>
        <begin position="70"/>
        <end position="109"/>
    </location>
</feature>
<comment type="subcellular location">
    <subcellularLocation>
        <location evidence="1">Nucleus</location>
    </subcellularLocation>
</comment>
<feature type="region of interest" description="Disordered" evidence="2">
    <location>
        <begin position="21"/>
        <end position="63"/>
    </location>
</feature>
<protein>
    <recommendedName>
        <fullName evidence="3">BESS domain-containing protein</fullName>
    </recommendedName>
</protein>
<accession>A0A1B6FEA3</accession>
<organism evidence="4">
    <name type="scientific">Cuerna arida</name>
    <dbReference type="NCBI Taxonomy" id="1464854"/>
    <lineage>
        <taxon>Eukaryota</taxon>
        <taxon>Metazoa</taxon>
        <taxon>Ecdysozoa</taxon>
        <taxon>Arthropoda</taxon>
        <taxon>Hexapoda</taxon>
        <taxon>Insecta</taxon>
        <taxon>Pterygota</taxon>
        <taxon>Neoptera</taxon>
        <taxon>Paraneoptera</taxon>
        <taxon>Hemiptera</taxon>
        <taxon>Auchenorrhyncha</taxon>
        <taxon>Membracoidea</taxon>
        <taxon>Cicadellidae</taxon>
        <taxon>Cicadellinae</taxon>
        <taxon>Proconiini</taxon>
        <taxon>Cuerna</taxon>
    </lineage>
</organism>
<dbReference type="EMBL" id="GECZ01021223">
    <property type="protein sequence ID" value="JAS48546.1"/>
    <property type="molecule type" value="Transcribed_RNA"/>
</dbReference>
<dbReference type="GO" id="GO:0005634">
    <property type="term" value="C:nucleus"/>
    <property type="evidence" value="ECO:0007669"/>
    <property type="project" value="UniProtKB-SubCell"/>
</dbReference>
<reference evidence="4" key="1">
    <citation type="submission" date="2015-11" db="EMBL/GenBank/DDBJ databases">
        <title>De novo transcriptome assembly of four potential Pierce s Disease insect vectors from Arizona vineyards.</title>
        <authorList>
            <person name="Tassone E.E."/>
        </authorList>
    </citation>
    <scope>NUCLEOTIDE SEQUENCE</scope>
</reference>
<dbReference type="PROSITE" id="PS51031">
    <property type="entry name" value="BESS"/>
    <property type="match status" value="1"/>
</dbReference>
<name>A0A1B6FEA3_9HEMI</name>
<feature type="compositionally biased region" description="Polar residues" evidence="2">
    <location>
        <begin position="27"/>
        <end position="39"/>
    </location>
</feature>
<evidence type="ECO:0000313" key="4">
    <source>
        <dbReference type="EMBL" id="JAS48546.1"/>
    </source>
</evidence>
<dbReference type="AlphaFoldDB" id="A0A1B6FEA3"/>
<evidence type="ECO:0000259" key="3">
    <source>
        <dbReference type="PROSITE" id="PS51031"/>
    </source>
</evidence>
<gene>
    <name evidence="4" type="ORF">g.4730</name>
</gene>
<proteinExistence type="predicted"/>
<evidence type="ECO:0000256" key="1">
    <source>
        <dbReference type="PROSITE-ProRule" id="PRU00371"/>
    </source>
</evidence>
<feature type="non-terminal residue" evidence="4">
    <location>
        <position position="119"/>
    </location>
</feature>
<evidence type="ECO:0000256" key="2">
    <source>
        <dbReference type="SAM" id="MobiDB-lite"/>
    </source>
</evidence>